<dbReference type="EMBL" id="CP002629">
    <property type="protein sequence ID" value="AEB08704.1"/>
    <property type="molecule type" value="Genomic_DNA"/>
</dbReference>
<dbReference type="GO" id="GO:0016491">
    <property type="term" value="F:oxidoreductase activity"/>
    <property type="evidence" value="ECO:0007669"/>
    <property type="project" value="UniProtKB-ARBA"/>
</dbReference>
<dbReference type="SUPFAM" id="SSF46548">
    <property type="entry name" value="alpha-helical ferredoxin"/>
    <property type="match status" value="1"/>
</dbReference>
<dbReference type="eggNOG" id="COG0247">
    <property type="taxonomic scope" value="Bacteria"/>
</dbReference>
<dbReference type="PANTHER" id="PTHR43551">
    <property type="entry name" value="FUMARATE REDUCTASE IRON-SULFUR SUBUNIT"/>
    <property type="match status" value="1"/>
</dbReference>
<dbReference type="InterPro" id="IPR017900">
    <property type="entry name" value="4Fe4S_Fe_S_CS"/>
</dbReference>
<dbReference type="GO" id="GO:0051539">
    <property type="term" value="F:4 iron, 4 sulfur cluster binding"/>
    <property type="evidence" value="ECO:0007669"/>
    <property type="project" value="UniProtKB-KW"/>
</dbReference>
<dbReference type="Proteomes" id="UP000000483">
    <property type="component" value="Chromosome"/>
</dbReference>
<evidence type="ECO:0000256" key="2">
    <source>
        <dbReference type="ARBA" id="ARBA00022485"/>
    </source>
</evidence>
<keyword evidence="2" id="KW-0004">4Fe-4S</keyword>
<dbReference type="HOGENOM" id="CLU_023081_6_1_7"/>
<dbReference type="KEGG" id="dao:Desac_0825"/>
<keyword evidence="4" id="KW-0249">Electron transport</keyword>
<dbReference type="GO" id="GO:0046872">
    <property type="term" value="F:metal ion binding"/>
    <property type="evidence" value="ECO:0007669"/>
    <property type="project" value="UniProtKB-KW"/>
</dbReference>
<dbReference type="PROSITE" id="PS00198">
    <property type="entry name" value="4FE4S_FER_1"/>
    <property type="match status" value="1"/>
</dbReference>
<organism evidence="8 9">
    <name type="scientific">Desulfobacca acetoxidans (strain ATCC 700848 / DSM 11109 / ASRB2)</name>
    <dbReference type="NCBI Taxonomy" id="880072"/>
    <lineage>
        <taxon>Bacteria</taxon>
        <taxon>Pseudomonadati</taxon>
        <taxon>Thermodesulfobacteriota</taxon>
        <taxon>Desulfobaccia</taxon>
        <taxon>Desulfobaccales</taxon>
        <taxon>Desulfobaccaceae</taxon>
        <taxon>Desulfobacca</taxon>
    </lineage>
</organism>
<keyword evidence="5" id="KW-0408">Iron</keyword>
<accession>F2NGT3</accession>
<keyword evidence="3" id="KW-0479">Metal-binding</keyword>
<keyword evidence="1" id="KW-0813">Transport</keyword>
<proteinExistence type="predicted"/>
<evidence type="ECO:0000259" key="7">
    <source>
        <dbReference type="Pfam" id="PF02754"/>
    </source>
</evidence>
<feature type="domain" description="Cysteine-rich" evidence="7">
    <location>
        <begin position="298"/>
        <end position="392"/>
    </location>
</feature>
<evidence type="ECO:0000313" key="8">
    <source>
        <dbReference type="EMBL" id="AEB08704.1"/>
    </source>
</evidence>
<sequence>MEVLDFMTITEKRQASRFADLISAAHVNACYTCGTCSGGCPLTGMESTRDERLDCRKALRMVLLGMEQELIDSRFPWICTACYRCLAGCPMGVKLTDIWTRAKALRPREQVPGVLHKGVEMCLQTGNNMGIPTADFVETLQDLAAELAEEECPGFEIPLDKIGADYLFFENSKEVFADFEDLKWWWKIFYAARVDWTTSSTNWESVDWGIFTGNAEASKEIARRKVENMKRLQARTMILPDCGGASMGTRINLEKYFKHEFGPETGHDYVYFFDVLLTFLQEGRIRVDKTVHADRIFTWHDSCKHGRGPRLYWGDDCFEKAREILGYCFDMKNFREMPRNRMNAYCCGAGAGNWPGPFQAEKTEHGRYKAEDIKATGAELVVVGCSNCRDQIMRNLRKAYDLDIEVKYIWQVVADALILEG</sequence>
<evidence type="ECO:0000256" key="4">
    <source>
        <dbReference type="ARBA" id="ARBA00022982"/>
    </source>
</evidence>
<dbReference type="Gene3D" id="1.10.1060.10">
    <property type="entry name" value="Alpha-helical ferredoxin"/>
    <property type="match status" value="1"/>
</dbReference>
<dbReference type="Pfam" id="PF02754">
    <property type="entry name" value="CCG"/>
    <property type="match status" value="1"/>
</dbReference>
<dbReference type="InterPro" id="IPR009051">
    <property type="entry name" value="Helical_ferredxn"/>
</dbReference>
<evidence type="ECO:0000256" key="3">
    <source>
        <dbReference type="ARBA" id="ARBA00022723"/>
    </source>
</evidence>
<evidence type="ECO:0000313" key="9">
    <source>
        <dbReference type="Proteomes" id="UP000000483"/>
    </source>
</evidence>
<protein>
    <recommendedName>
        <fullName evidence="7">Cysteine-rich domain-containing protein</fullName>
    </recommendedName>
</protein>
<evidence type="ECO:0000256" key="6">
    <source>
        <dbReference type="ARBA" id="ARBA00023014"/>
    </source>
</evidence>
<dbReference type="RefSeq" id="WP_013705817.1">
    <property type="nucleotide sequence ID" value="NC_015388.1"/>
</dbReference>
<dbReference type="PANTHER" id="PTHR43551:SF1">
    <property type="entry name" value="HETERODISULFIDE REDUCTASE"/>
    <property type="match status" value="1"/>
</dbReference>
<dbReference type="OrthoDB" id="9786127at2"/>
<gene>
    <name evidence="8" type="ordered locus">Desac_0825</name>
</gene>
<dbReference type="AlphaFoldDB" id="F2NGT3"/>
<dbReference type="InterPro" id="IPR004017">
    <property type="entry name" value="Cys_rich_dom"/>
</dbReference>
<evidence type="ECO:0000256" key="5">
    <source>
        <dbReference type="ARBA" id="ARBA00023004"/>
    </source>
</evidence>
<reference evidence="9" key="2">
    <citation type="submission" date="2011-03" db="EMBL/GenBank/DDBJ databases">
        <title>The complete genome of Desulfobacca acetoxidans DSM 11109.</title>
        <authorList>
            <consortium name="US DOE Joint Genome Institute (JGI-PGF)"/>
            <person name="Lucas S."/>
            <person name="Copeland A."/>
            <person name="Lapidus A."/>
            <person name="Bruce D."/>
            <person name="Goodwin L."/>
            <person name="Pitluck S."/>
            <person name="Peters L."/>
            <person name="Kyrpides N."/>
            <person name="Mavromatis K."/>
            <person name="Ivanova N."/>
            <person name="Ovchinnikova G."/>
            <person name="Teshima H."/>
            <person name="Detter J.C."/>
            <person name="Han C."/>
            <person name="Land M."/>
            <person name="Hauser L."/>
            <person name="Markowitz V."/>
            <person name="Cheng J.-F."/>
            <person name="Hugenholtz P."/>
            <person name="Woyke T."/>
            <person name="Wu D."/>
            <person name="Spring S."/>
            <person name="Schueler E."/>
            <person name="Brambilla E."/>
            <person name="Klenk H.-P."/>
            <person name="Eisen J.A."/>
        </authorList>
    </citation>
    <scope>NUCLEOTIDE SEQUENCE [LARGE SCALE GENOMIC DNA]</scope>
    <source>
        <strain evidence="9">ATCC 700848 / DSM 11109 / ASRB2</strain>
    </source>
</reference>
<evidence type="ECO:0000256" key="1">
    <source>
        <dbReference type="ARBA" id="ARBA00022448"/>
    </source>
</evidence>
<dbReference type="STRING" id="880072.Desac_0825"/>
<keyword evidence="9" id="KW-1185">Reference proteome</keyword>
<reference evidence="8 9" key="1">
    <citation type="journal article" date="2011" name="Stand. Genomic Sci.">
        <title>Complete genome sequence of the acetate-degrading sulfate reducer Desulfobacca acetoxidans type strain (ASRB2).</title>
        <authorList>
            <person name="Goker M."/>
            <person name="Teshima H."/>
            <person name="Lapidus A."/>
            <person name="Nolan M."/>
            <person name="Lucas S."/>
            <person name="Hammon N."/>
            <person name="Deshpande S."/>
            <person name="Cheng J.F."/>
            <person name="Tapia R."/>
            <person name="Han C."/>
            <person name="Goodwin L."/>
            <person name="Pitluck S."/>
            <person name="Huntemann M."/>
            <person name="Liolios K."/>
            <person name="Ivanova N."/>
            <person name="Pagani I."/>
            <person name="Mavromatis K."/>
            <person name="Ovchinikova G."/>
            <person name="Pati A."/>
            <person name="Chen A."/>
            <person name="Palaniappan K."/>
            <person name="Land M."/>
            <person name="Hauser L."/>
            <person name="Brambilla E.M."/>
            <person name="Rohde M."/>
            <person name="Spring S."/>
            <person name="Detter J.C."/>
            <person name="Woyke T."/>
            <person name="Bristow J."/>
            <person name="Eisen J.A."/>
            <person name="Markowitz V."/>
            <person name="Hugenholtz P."/>
            <person name="Kyrpides N.C."/>
            <person name="Klenk H.P."/>
        </authorList>
    </citation>
    <scope>NUCLEOTIDE SEQUENCE [LARGE SCALE GENOMIC DNA]</scope>
    <source>
        <strain evidence="9">ATCC 700848 / DSM 11109 / ASRB2</strain>
    </source>
</reference>
<name>F2NGT3_DESAR</name>
<keyword evidence="6" id="KW-0411">Iron-sulfur</keyword>